<evidence type="ECO:0000313" key="2">
    <source>
        <dbReference type="EMBL" id="RCU48753.1"/>
    </source>
</evidence>
<reference evidence="2 3" key="1">
    <citation type="submission" date="2018-07" db="EMBL/GenBank/DDBJ databases">
        <title>Corallincola holothuriorum sp. nov., a new facultative anaerobe isolated from sea cucumber Apostichopus japonicus.</title>
        <authorList>
            <person name="Xia H."/>
        </authorList>
    </citation>
    <scope>NUCLEOTIDE SEQUENCE [LARGE SCALE GENOMIC DNA]</scope>
    <source>
        <strain evidence="2 3">C4</strain>
    </source>
</reference>
<gene>
    <name evidence="2" type="ORF">DU002_13235</name>
</gene>
<feature type="transmembrane region" description="Helical" evidence="1">
    <location>
        <begin position="20"/>
        <end position="41"/>
    </location>
</feature>
<accession>A0A368NFQ8</accession>
<dbReference type="EMBL" id="QPID01000008">
    <property type="protein sequence ID" value="RCU48753.1"/>
    <property type="molecule type" value="Genomic_DNA"/>
</dbReference>
<proteinExistence type="predicted"/>
<protein>
    <submittedName>
        <fullName evidence="2">Uncharacterized protein</fullName>
    </submittedName>
</protein>
<keyword evidence="1" id="KW-1133">Transmembrane helix</keyword>
<evidence type="ECO:0000313" key="3">
    <source>
        <dbReference type="Proteomes" id="UP000252558"/>
    </source>
</evidence>
<evidence type="ECO:0000256" key="1">
    <source>
        <dbReference type="SAM" id="Phobius"/>
    </source>
</evidence>
<organism evidence="2 3">
    <name type="scientific">Corallincola holothuriorum</name>
    <dbReference type="NCBI Taxonomy" id="2282215"/>
    <lineage>
        <taxon>Bacteria</taxon>
        <taxon>Pseudomonadati</taxon>
        <taxon>Pseudomonadota</taxon>
        <taxon>Gammaproteobacteria</taxon>
        <taxon>Alteromonadales</taxon>
        <taxon>Psychromonadaceae</taxon>
        <taxon>Corallincola</taxon>
    </lineage>
</organism>
<keyword evidence="1" id="KW-0812">Transmembrane</keyword>
<comment type="caution">
    <text evidence="2">The sequence shown here is derived from an EMBL/GenBank/DDBJ whole genome shotgun (WGS) entry which is preliminary data.</text>
</comment>
<dbReference type="AlphaFoldDB" id="A0A368NFQ8"/>
<sequence>MADGNRDKLTPLSDSNELPWRLYTIVAIIVLGAIAAFHWGYSDVELLSVNPELVEKGGDIFLKYLFIVVAVERAAAVFVSNYRNRKVADWTLRISRIKETLADDEQHVNVLKMVFEREIQVARKVLDKGMFGLLIAPDDNADEYRAALLCLKHSYEFSLARHQSTCNRDVTFFVFISGIVLASLGLSILADILSNISEISGVHGNLVRFADVLITGGLLGGGSAGLNFASTRFAELMKKN</sequence>
<dbReference type="OrthoDB" id="6397811at2"/>
<feature type="transmembrane region" description="Helical" evidence="1">
    <location>
        <begin position="61"/>
        <end position="79"/>
    </location>
</feature>
<dbReference type="Proteomes" id="UP000252558">
    <property type="component" value="Unassembled WGS sequence"/>
</dbReference>
<name>A0A368NFQ8_9GAMM</name>
<feature type="transmembrane region" description="Helical" evidence="1">
    <location>
        <begin position="209"/>
        <end position="229"/>
    </location>
</feature>
<keyword evidence="1" id="KW-0472">Membrane</keyword>
<keyword evidence="3" id="KW-1185">Reference proteome</keyword>
<feature type="transmembrane region" description="Helical" evidence="1">
    <location>
        <begin position="170"/>
        <end position="189"/>
    </location>
</feature>
<dbReference type="RefSeq" id="WP_114338877.1">
    <property type="nucleotide sequence ID" value="NZ_QPID01000008.1"/>
</dbReference>